<organism evidence="2">
    <name type="scientific">Tanacetum cinerariifolium</name>
    <name type="common">Dalmatian daisy</name>
    <name type="synonym">Chrysanthemum cinerariifolium</name>
    <dbReference type="NCBI Taxonomy" id="118510"/>
    <lineage>
        <taxon>Eukaryota</taxon>
        <taxon>Viridiplantae</taxon>
        <taxon>Streptophyta</taxon>
        <taxon>Embryophyta</taxon>
        <taxon>Tracheophyta</taxon>
        <taxon>Spermatophyta</taxon>
        <taxon>Magnoliopsida</taxon>
        <taxon>eudicotyledons</taxon>
        <taxon>Gunneridae</taxon>
        <taxon>Pentapetalae</taxon>
        <taxon>asterids</taxon>
        <taxon>campanulids</taxon>
        <taxon>Asterales</taxon>
        <taxon>Asteraceae</taxon>
        <taxon>Asteroideae</taxon>
        <taxon>Anthemideae</taxon>
        <taxon>Anthemidinae</taxon>
        <taxon>Tanacetum</taxon>
    </lineage>
</organism>
<accession>A0A699XC06</accession>
<proteinExistence type="predicted"/>
<protein>
    <submittedName>
        <fullName evidence="2">Uncharacterized protein</fullName>
    </submittedName>
</protein>
<dbReference type="AlphaFoldDB" id="A0A699XC06"/>
<name>A0A699XC06_TANCI</name>
<reference evidence="2" key="1">
    <citation type="journal article" date="2019" name="Sci. Rep.">
        <title>Draft genome of Tanacetum cinerariifolium, the natural source of mosquito coil.</title>
        <authorList>
            <person name="Yamashiro T."/>
            <person name="Shiraishi A."/>
            <person name="Satake H."/>
            <person name="Nakayama K."/>
        </authorList>
    </citation>
    <scope>NUCLEOTIDE SEQUENCE</scope>
</reference>
<sequence>MLRLRCAALSMTDGPTRNQKPNAHLPSSPPRSGPARAGGRGGGNLLPLQRATRRPSRLAGWPALRRGHAGRHSGRFGPR</sequence>
<feature type="compositionally biased region" description="Basic residues" evidence="1">
    <location>
        <begin position="65"/>
        <end position="79"/>
    </location>
</feature>
<comment type="caution">
    <text evidence="2">The sequence shown here is derived from an EMBL/GenBank/DDBJ whole genome shotgun (WGS) entry which is preliminary data.</text>
</comment>
<gene>
    <name evidence="2" type="ORF">Tci_927487</name>
</gene>
<evidence type="ECO:0000313" key="2">
    <source>
        <dbReference type="EMBL" id="GFD55518.1"/>
    </source>
</evidence>
<feature type="region of interest" description="Disordered" evidence="1">
    <location>
        <begin position="1"/>
        <end position="79"/>
    </location>
</feature>
<dbReference type="EMBL" id="BKCJ011818883">
    <property type="protein sequence ID" value="GFD55518.1"/>
    <property type="molecule type" value="Genomic_DNA"/>
</dbReference>
<evidence type="ECO:0000256" key="1">
    <source>
        <dbReference type="SAM" id="MobiDB-lite"/>
    </source>
</evidence>